<evidence type="ECO:0000256" key="1">
    <source>
        <dbReference type="SAM" id="MobiDB-lite"/>
    </source>
</evidence>
<gene>
    <name evidence="3" type="ORF">EI97DRAFT_389566</name>
</gene>
<feature type="domain" description="Heterokaryon incompatibility" evidence="2">
    <location>
        <begin position="1760"/>
        <end position="1896"/>
    </location>
</feature>
<dbReference type="OrthoDB" id="1262810at2759"/>
<sequence>MPDRESLARQSRSMAQRAEFPESPAAARQHIEAIRKSLSVDFAARQDRLLKRLSEELYSKPEHFIYELLQNADDTEYDADPIINIKYSSNRLLFECNEIGFTKANVEALCDADNSTKTKMNPTRRHIGEKGIGFKSVFKVCSSVWIKSGFYQFKFDKNLPQGRIRPTWDAFPESTTEGYTGILIDVDPKHDAQVRKALEAIDPIILLFLQQVRYINITIHPGHGDGIFARARGPTVKTLTAGSIPKAPRVLHRVRCERDRSVSSLMVFRYPVTGLPNHSSRPGWSDAEIILAFEEGREWSSNDQYGGVYAYLPVAKYGFKFYVQSDFIVTANRKEIESNEWNLHLIRMLPIALVEAIKQFGACVDSALRYSWPQLLHFENGALDIFNSLPKELEAALSQTAVLEDLQGHFTPPSNLMFVPKRFMNANGAPLIPPEYCSKRPLNTRYFIGSNSGLEVLQKLGVKTQTTPVFFRDLREFISEAPGQFRKMPVAWYEQLCGTLLALLKDHREEIAGLEIVPLVGGNWVSPSAGYCYFATDLPDNLAFPLSVPNVFMVHPDVLNNQSHAELLRAIGIKNGTPAELCKHIVTEHAEYSRKYTWWDPHLLLHTLQTLYNTEDLVSHMEFLYRSGWTAEKGKDPEALDLWCTDEHGEFCRTRDIYIRSSERHSASSISYGCKTRLRFLHPRYMKAFGHEPDGFEFLTKVVKVRRMLRVAASSDGVSYVLHKDFKSIALEDPIRILRMLRDRWHFYGAWFIKPSGDTYGDAPRELLQSSRKELSKGVRDMMVPCHSGDWPAEVKLAETYLPRENILELCDANAFERCRRPIEQCIVCRRLLALRSRSDSGEMRGAVPVDRLLEVPDPSEPSWDFLRNFGVILELKASVFINHLREIRGTDVSHAHMDKIYMHLENFVDGPDSEEIVDALEEEASIYVPESIGASRGVWRDAHLCVWDGPSCFKRVPLLKDLYPRRKYLFSTKLGVNQPEELHMILEASLLRDSDDIDHISSLLAHISSHLNPSMEYRAMGFENNLEFRLPLRGNQFRSLRMIPVRLTGPKLDTFALRSADDRKAWFVPDRHHLRKAFLGLVDLADLSLLDSVQLNRLIEGLGMEQRCLSRLVTQNAFAAEQPELLENYTAALRKKVPYIISAILSNYSDIVHMVSSLENIRAIKCHQIGNSWTLRSGNLVVDSHTDTAAVSCRSEEDALVIYIAGEDDLEEALMSGPPPIEMSRGLLEFFGIEDKDDAALLTQILAHSNLALLEKDLERWPRRKNQMKARRKEPVRPDSKSAAPDKVEREGKTDLPSNNMTSGNDAATLRALNPNDMPSSQQNVTETLVSSGTDNQDRLEMASAKIGQSIREKPSSGNPKMPNPEMNAEKFVKERGAGTAADEIETTDEDNNSSNEGTIDQRIFESAQEGKNEPGRVLDNSKEIPKEPSGRVREAKISGHYLDVMDVGTVTTESMEHSPGEKAPSQQRTHFLPSDDYEETLLSEKRYRRDANRFVHMKSGTVHLADSLPTMVFYGEDTKETRYLAELYMSRYFEGFLGKDIHGNNLYKPSEHWTSEFRLRNGHAPFSPKSPTEDFTYSAFTIVDTEGKLKELMNTEDAVDNIPFAETCTFHIEVCGTSGGLHSAFILPVQQYEKAIKMTTVDKQGPIEHVYVIARVYNIHDDPGFALYADPWKLYRDRVISLEAQSSFEGSVLPNTPAILYRKSLGQGLATDTHEIYKDLYVGDREIRLLQLKPGNDNEPLQGELIVKDLRDPETSFWAISYVWGSRPNDQSPLFKTSKGQIRITDSLNGCLRYLRRKGVNSLIWADAICIDQGNNIEKNMQVRRMGSLYDIAEKVVIWTGAKRAEDLYAMDWILKLRGLRPSSDDLLDPNTKFDHISEFLARAWFGRTWTIQELVFGSEVSIVCGDQELGWDDFIAAISQCERELLEKGERLRSSGPVLHLNKTRELYKKEGRRYTLLQLLEMFHHTESSKPRDKLFAMLHMATDATDVKAFYPDYESKDEVILTRYAKQYVASHDWLQLLYRAGSEKSSSFCTWIPDFMNLRKSEQFMPTISTWVVTGPGDGTGTHFFSAHPPGSRGVVVREPSSSYAAPILVLKGYIFDSIGDSLDPGISQYSLGLDLLESLEVMANFGGYTDDSPDGKDDLRVKCLIGDAIGPYHKNRQPSDSEVWGPELKSTICGIRLDQNARKQMDEMSDTSQKLVNAYLHTAGSFLALIPDAALCVTEKGYVGIVPGDTRRNDKVVLLFGSRVPFVLREDEEPGHYKLIGECYLHGIMHFKASNISGLVEEEICLS</sequence>
<dbReference type="Proteomes" id="UP000800097">
    <property type="component" value="Unassembled WGS sequence"/>
</dbReference>
<feature type="region of interest" description="Disordered" evidence="1">
    <location>
        <begin position="1"/>
        <end position="25"/>
    </location>
</feature>
<feature type="compositionally biased region" description="Polar residues" evidence="1">
    <location>
        <begin position="1297"/>
        <end position="1307"/>
    </location>
</feature>
<dbReference type="SUPFAM" id="SSF55874">
    <property type="entry name" value="ATPase domain of HSP90 chaperone/DNA topoisomerase II/histidine kinase"/>
    <property type="match status" value="1"/>
</dbReference>
<feature type="compositionally biased region" description="Basic and acidic residues" evidence="1">
    <location>
        <begin position="1410"/>
        <end position="1434"/>
    </location>
</feature>
<dbReference type="Pfam" id="PF26639">
    <property type="entry name" value="Het-6_barrel"/>
    <property type="match status" value="1"/>
</dbReference>
<dbReference type="PANTHER" id="PTHR24148:SF64">
    <property type="entry name" value="HETEROKARYON INCOMPATIBILITY DOMAIN-CONTAINING PROTEIN"/>
    <property type="match status" value="1"/>
</dbReference>
<dbReference type="Gene3D" id="3.30.565.10">
    <property type="entry name" value="Histidine kinase-like ATPase, C-terminal domain"/>
    <property type="match status" value="1"/>
</dbReference>
<dbReference type="InterPro" id="IPR036890">
    <property type="entry name" value="HATPase_C_sf"/>
</dbReference>
<evidence type="ECO:0000313" key="4">
    <source>
        <dbReference type="Proteomes" id="UP000800097"/>
    </source>
</evidence>
<name>A0A6A6JZG8_WESOR</name>
<dbReference type="Pfam" id="PF06985">
    <property type="entry name" value="HET"/>
    <property type="match status" value="1"/>
</dbReference>
<dbReference type="GeneID" id="54549381"/>
<dbReference type="EMBL" id="ML986484">
    <property type="protein sequence ID" value="KAF2281166.1"/>
    <property type="molecule type" value="Genomic_DNA"/>
</dbReference>
<dbReference type="InterPro" id="IPR052895">
    <property type="entry name" value="HetReg/Transcr_Mod"/>
</dbReference>
<feature type="compositionally biased region" description="Basic and acidic residues" evidence="1">
    <location>
        <begin position="1369"/>
        <end position="1378"/>
    </location>
</feature>
<feature type="region of interest" description="Disordered" evidence="1">
    <location>
        <begin position="1265"/>
        <end position="1434"/>
    </location>
</feature>
<accession>A0A6A6JZG8</accession>
<organism evidence="3 4">
    <name type="scientific">Westerdykella ornata</name>
    <dbReference type="NCBI Taxonomy" id="318751"/>
    <lineage>
        <taxon>Eukaryota</taxon>
        <taxon>Fungi</taxon>
        <taxon>Dikarya</taxon>
        <taxon>Ascomycota</taxon>
        <taxon>Pezizomycotina</taxon>
        <taxon>Dothideomycetes</taxon>
        <taxon>Pleosporomycetidae</taxon>
        <taxon>Pleosporales</taxon>
        <taxon>Sporormiaceae</taxon>
        <taxon>Westerdykella</taxon>
    </lineage>
</organism>
<dbReference type="InterPro" id="IPR010730">
    <property type="entry name" value="HET"/>
</dbReference>
<dbReference type="PANTHER" id="PTHR24148">
    <property type="entry name" value="ANKYRIN REPEAT DOMAIN-CONTAINING PROTEIN 39 HOMOLOG-RELATED"/>
    <property type="match status" value="1"/>
</dbReference>
<feature type="compositionally biased region" description="Polar residues" evidence="1">
    <location>
        <begin position="1318"/>
        <end position="1336"/>
    </location>
</feature>
<dbReference type="NCBIfam" id="NF047352">
    <property type="entry name" value="P_loop_sacsin"/>
    <property type="match status" value="1"/>
</dbReference>
<feature type="compositionally biased region" description="Basic and acidic residues" evidence="1">
    <location>
        <begin position="1274"/>
        <end position="1295"/>
    </location>
</feature>
<reference evidence="3" key="1">
    <citation type="journal article" date="2020" name="Stud. Mycol.">
        <title>101 Dothideomycetes genomes: a test case for predicting lifestyles and emergence of pathogens.</title>
        <authorList>
            <person name="Haridas S."/>
            <person name="Albert R."/>
            <person name="Binder M."/>
            <person name="Bloem J."/>
            <person name="Labutti K."/>
            <person name="Salamov A."/>
            <person name="Andreopoulos B."/>
            <person name="Baker S."/>
            <person name="Barry K."/>
            <person name="Bills G."/>
            <person name="Bluhm B."/>
            <person name="Cannon C."/>
            <person name="Castanera R."/>
            <person name="Culley D."/>
            <person name="Daum C."/>
            <person name="Ezra D."/>
            <person name="Gonzalez J."/>
            <person name="Henrissat B."/>
            <person name="Kuo A."/>
            <person name="Liang C."/>
            <person name="Lipzen A."/>
            <person name="Lutzoni F."/>
            <person name="Magnuson J."/>
            <person name="Mondo S."/>
            <person name="Nolan M."/>
            <person name="Ohm R."/>
            <person name="Pangilinan J."/>
            <person name="Park H.-J."/>
            <person name="Ramirez L."/>
            <person name="Alfaro M."/>
            <person name="Sun H."/>
            <person name="Tritt A."/>
            <person name="Yoshinaga Y."/>
            <person name="Zwiers L.-H."/>
            <person name="Turgeon B."/>
            <person name="Goodwin S."/>
            <person name="Spatafora J."/>
            <person name="Crous P."/>
            <person name="Grigoriev I."/>
        </authorList>
    </citation>
    <scope>NUCLEOTIDE SEQUENCE</scope>
    <source>
        <strain evidence="3">CBS 379.55</strain>
    </source>
</reference>
<keyword evidence="4" id="KW-1185">Reference proteome</keyword>
<dbReference type="RefSeq" id="XP_033658703.1">
    <property type="nucleotide sequence ID" value="XM_033796206.1"/>
</dbReference>
<proteinExistence type="predicted"/>
<evidence type="ECO:0000313" key="3">
    <source>
        <dbReference type="EMBL" id="KAF2281166.1"/>
    </source>
</evidence>
<evidence type="ECO:0000259" key="2">
    <source>
        <dbReference type="Pfam" id="PF06985"/>
    </source>
</evidence>
<protein>
    <recommendedName>
        <fullName evidence="2">Heterokaryon incompatibility domain-containing protein</fullName>
    </recommendedName>
</protein>
<feature type="compositionally biased region" description="Acidic residues" evidence="1">
    <location>
        <begin position="1384"/>
        <end position="1393"/>
    </location>
</feature>